<dbReference type="SUPFAM" id="SSF54637">
    <property type="entry name" value="Thioesterase/thiol ester dehydrase-isomerase"/>
    <property type="match status" value="2"/>
</dbReference>
<dbReference type="Pfam" id="PF20789">
    <property type="entry name" value="4HBT_3C"/>
    <property type="match status" value="1"/>
</dbReference>
<name>A0A520S3A8_9GAMM</name>
<dbReference type="InterPro" id="IPR049450">
    <property type="entry name" value="ACOT8-like_C"/>
</dbReference>
<dbReference type="Pfam" id="PF13622">
    <property type="entry name" value="4HBT_3"/>
    <property type="match status" value="1"/>
</dbReference>
<dbReference type="Proteomes" id="UP000316199">
    <property type="component" value="Unassembled WGS sequence"/>
</dbReference>
<proteinExistence type="predicted"/>
<dbReference type="PANTHER" id="PTHR38110">
    <property type="entry name" value="CHROMOSOME 23, WHOLE GENOME SHOTGUN SEQUENCE"/>
    <property type="match status" value="1"/>
</dbReference>
<dbReference type="InterPro" id="IPR029069">
    <property type="entry name" value="HotDog_dom_sf"/>
</dbReference>
<dbReference type="PANTHER" id="PTHR38110:SF1">
    <property type="entry name" value="THIOESTERASE DOMAIN-CONTAINING PROTEIN"/>
    <property type="match status" value="1"/>
</dbReference>
<evidence type="ECO:0000313" key="3">
    <source>
        <dbReference type="EMBL" id="RZO76962.1"/>
    </source>
</evidence>
<gene>
    <name evidence="3" type="ORF">EVA68_02780</name>
</gene>
<organism evidence="3 4">
    <name type="scientific">OM182 bacterium</name>
    <dbReference type="NCBI Taxonomy" id="2510334"/>
    <lineage>
        <taxon>Bacteria</taxon>
        <taxon>Pseudomonadati</taxon>
        <taxon>Pseudomonadota</taxon>
        <taxon>Gammaproteobacteria</taxon>
        <taxon>OMG group</taxon>
        <taxon>OM182 clade</taxon>
    </lineage>
</organism>
<dbReference type="InterPro" id="IPR049449">
    <property type="entry name" value="TesB_ACOT8-like_N"/>
</dbReference>
<dbReference type="EMBL" id="SHAG01000006">
    <property type="protein sequence ID" value="RZO76962.1"/>
    <property type="molecule type" value="Genomic_DNA"/>
</dbReference>
<reference evidence="3 4" key="1">
    <citation type="submission" date="2019-02" db="EMBL/GenBank/DDBJ databases">
        <title>Prokaryotic population dynamics and viral predation in marine succession experiment using metagenomics: the confinement effect.</title>
        <authorList>
            <person name="Haro-Moreno J.M."/>
            <person name="Rodriguez-Valera F."/>
            <person name="Lopez-Perez M."/>
        </authorList>
    </citation>
    <scope>NUCLEOTIDE SEQUENCE [LARGE SCALE GENOMIC DNA]</scope>
    <source>
        <strain evidence="3">MED-G157</strain>
    </source>
</reference>
<evidence type="ECO:0000259" key="2">
    <source>
        <dbReference type="Pfam" id="PF20789"/>
    </source>
</evidence>
<dbReference type="InterPro" id="IPR042171">
    <property type="entry name" value="Acyl-CoA_hotdog"/>
</dbReference>
<protein>
    <submittedName>
        <fullName evidence="3">Thioesterase family protein</fullName>
    </submittedName>
</protein>
<evidence type="ECO:0000313" key="4">
    <source>
        <dbReference type="Proteomes" id="UP000316199"/>
    </source>
</evidence>
<dbReference type="InterPro" id="IPR052389">
    <property type="entry name" value="Sec_Metab_Biosynth-Assoc"/>
</dbReference>
<comment type="caution">
    <text evidence="3">The sequence shown here is derived from an EMBL/GenBank/DDBJ whole genome shotgun (WGS) entry which is preliminary data.</text>
</comment>
<evidence type="ECO:0000259" key="1">
    <source>
        <dbReference type="Pfam" id="PF13622"/>
    </source>
</evidence>
<dbReference type="AlphaFoldDB" id="A0A520S3A8"/>
<sequence>MVRTSCTRNGPKLFTTLTNTEIMSYFNNETASKNISEGRWSGFVSKQWNIGNNPNGGYLVCIALGAITKLSTKHLDPLTVTAHFLRPGIPNAPCEILTENIRSGRTISTIRASLIQEDKPRVEILAGFGDLSSNNFESSSIKIPAPMIPSPKDCPQRSASEQGIILPLLKRLDVRISPREERKTDNQAQVSGWIRLLDGQNPSPLNTVLFADAFPPSIFGLLGNIGWVPTIELTVHIRRKPSPGWVLGQFNTFDLNNGRIIEDGLLWDSNGDLIAQSRQISLLLNP</sequence>
<dbReference type="Gene3D" id="2.40.160.210">
    <property type="entry name" value="Acyl-CoA thioesterase, double hotdog domain"/>
    <property type="match status" value="1"/>
</dbReference>
<feature type="domain" description="Acyl-CoA thioesterase-like N-terminal HotDog" evidence="1">
    <location>
        <begin position="46"/>
        <end position="128"/>
    </location>
</feature>
<feature type="domain" description="Acyl-CoA thioesterase-like C-terminal" evidence="2">
    <location>
        <begin position="151"/>
        <end position="282"/>
    </location>
</feature>
<accession>A0A520S3A8</accession>